<evidence type="ECO:0000313" key="2">
    <source>
        <dbReference type="Proteomes" id="UP000218113"/>
    </source>
</evidence>
<reference evidence="2" key="1">
    <citation type="submission" date="2017-08" db="EMBL/GenBank/DDBJ databases">
        <title>A dynamic microbial community with high functional redundancy inhabits the cold, oxic subseafloor aquifer.</title>
        <authorList>
            <person name="Tully B.J."/>
            <person name="Wheat C.G."/>
            <person name="Glazer B.T."/>
            <person name="Huber J.A."/>
        </authorList>
    </citation>
    <scope>NUCLEOTIDE SEQUENCE [LARGE SCALE GENOMIC DNA]</scope>
</reference>
<sequence length="193" mass="22422">MESTYQISFQINTSFYKDDAYQGLTEINGYIKEESSDEVVGEISMYLVKRFNEDNNSLEMLFDANDHLSQYINWIKDEEDNGFDNIPFFSKVLVIDYIKISKKHRGNNLSLYAIYQIMNLFGPEEIISILIPSAMQFNGDAPLSKEFKNIEKIDADKKLEEHYKKIGYIPIPSYNLMLLDGTTFKSSINNFLE</sequence>
<proteinExistence type="predicted"/>
<evidence type="ECO:0008006" key="3">
    <source>
        <dbReference type="Google" id="ProtNLM"/>
    </source>
</evidence>
<comment type="caution">
    <text evidence="1">The sequence shown here is derived from an EMBL/GenBank/DDBJ whole genome shotgun (WGS) entry which is preliminary data.</text>
</comment>
<organism evidence="1 2">
    <name type="scientific">SAR324 cluster bacterium</name>
    <dbReference type="NCBI Taxonomy" id="2024889"/>
    <lineage>
        <taxon>Bacteria</taxon>
        <taxon>Deltaproteobacteria</taxon>
        <taxon>SAR324 cluster</taxon>
    </lineage>
</organism>
<dbReference type="EMBL" id="NVSR01000007">
    <property type="protein sequence ID" value="PCI30173.1"/>
    <property type="molecule type" value="Genomic_DNA"/>
</dbReference>
<protein>
    <recommendedName>
        <fullName evidence="3">N-acetyltransferase domain-containing protein</fullName>
    </recommendedName>
</protein>
<dbReference type="AlphaFoldDB" id="A0A2A4T9G2"/>
<accession>A0A2A4T9G2</accession>
<name>A0A2A4T9G2_9DELT</name>
<gene>
    <name evidence="1" type="ORF">COB67_02490</name>
</gene>
<dbReference type="Proteomes" id="UP000218113">
    <property type="component" value="Unassembled WGS sequence"/>
</dbReference>
<evidence type="ECO:0000313" key="1">
    <source>
        <dbReference type="EMBL" id="PCI30173.1"/>
    </source>
</evidence>